<dbReference type="PANTHER" id="PTHR42833:SF4">
    <property type="entry name" value="URIDYLATE KINASE PUMPKIN, CHLOROPLASTIC"/>
    <property type="match status" value="1"/>
</dbReference>
<evidence type="ECO:0000256" key="7">
    <source>
        <dbReference type="ARBA" id="ARBA00022777"/>
    </source>
</evidence>
<evidence type="ECO:0000256" key="6">
    <source>
        <dbReference type="ARBA" id="ARBA00022741"/>
    </source>
</evidence>
<dbReference type="Gene3D" id="3.40.1160.10">
    <property type="entry name" value="Acetylglutamate kinase-like"/>
    <property type="match status" value="1"/>
</dbReference>
<organism evidence="13 14">
    <name type="scientific">Candidatus Iainarchaeum sp</name>
    <dbReference type="NCBI Taxonomy" id="3101447"/>
    <lineage>
        <taxon>Archaea</taxon>
        <taxon>Candidatus Iainarchaeota</taxon>
        <taxon>Candidatus Iainarchaeia</taxon>
        <taxon>Candidatus Iainarchaeales</taxon>
        <taxon>Candidatus Iainarchaeaceae</taxon>
        <taxon>Candidatus Iainarchaeum</taxon>
    </lineage>
</organism>
<comment type="similarity">
    <text evidence="2">Belongs to the UMP kinase family.</text>
</comment>
<accession>A0A8T4L2U6</accession>
<sequence length="288" mass="30812">MEETSSSSVPSANGGNHSIFVISVGGSALFSDSTPNVARIREIAVSISNLASEGYKFALVVGGGPIARSYISAAREVNANNFALDELGIAITRANAFLFLCALDKAHPFVLTSFQEATPLVEQGKIPVFGGLVPGFTTDAVGALLAEKLNATFVNLSNTDGIYSSNPATNSRARLYRELSFEKLFDLASKAEHKPGQNFPVDLVSAMILKRSQVGAIFLNANNMDNFKSAIRGASFVGTAVQESEEIQEESEEESSDAPGDAQTQTEESDESEIVRPKKKNPDDYFPF</sequence>
<dbReference type="SUPFAM" id="SSF53633">
    <property type="entry name" value="Carbamate kinase-like"/>
    <property type="match status" value="1"/>
</dbReference>
<evidence type="ECO:0000259" key="12">
    <source>
        <dbReference type="Pfam" id="PF00696"/>
    </source>
</evidence>
<feature type="domain" description="Aspartate/glutamate/uridylate kinase" evidence="12">
    <location>
        <begin position="19"/>
        <end position="211"/>
    </location>
</feature>
<dbReference type="PANTHER" id="PTHR42833">
    <property type="entry name" value="URIDYLATE KINASE"/>
    <property type="match status" value="1"/>
</dbReference>
<protein>
    <recommendedName>
        <fullName evidence="3">UMP kinase</fullName>
        <ecNumber evidence="3">2.7.4.22</ecNumber>
    </recommendedName>
    <alternativeName>
        <fullName evidence="10">Uridine monophosphate kinase</fullName>
    </alternativeName>
</protein>
<reference evidence="13" key="2">
    <citation type="submission" date="2021-05" db="EMBL/GenBank/DDBJ databases">
        <title>Protein family content uncovers lineage relationships and bacterial pathway maintenance mechanisms in DPANN archaea.</title>
        <authorList>
            <person name="Castelle C.J."/>
            <person name="Meheust R."/>
            <person name="Jaffe A.L."/>
            <person name="Seitz K."/>
            <person name="Gong X."/>
            <person name="Baker B.J."/>
            <person name="Banfield J.F."/>
        </authorList>
    </citation>
    <scope>NUCLEOTIDE SEQUENCE</scope>
    <source>
        <strain evidence="13">RIFCSPLOWO2_01_FULL_AR10_48_17</strain>
    </source>
</reference>
<evidence type="ECO:0000256" key="9">
    <source>
        <dbReference type="ARBA" id="ARBA00022975"/>
    </source>
</evidence>
<evidence type="ECO:0000256" key="3">
    <source>
        <dbReference type="ARBA" id="ARBA00012899"/>
    </source>
</evidence>
<evidence type="ECO:0000313" key="13">
    <source>
        <dbReference type="EMBL" id="MBS3061081.1"/>
    </source>
</evidence>
<dbReference type="InterPro" id="IPR011818">
    <property type="entry name" value="Uridylate_kinase_arch/spir"/>
</dbReference>
<evidence type="ECO:0000256" key="4">
    <source>
        <dbReference type="ARBA" id="ARBA00022490"/>
    </source>
</evidence>
<gene>
    <name evidence="13" type="primary">pyrH</name>
    <name evidence="13" type="ORF">J4215_00700</name>
</gene>
<keyword evidence="5" id="KW-0808">Transferase</keyword>
<dbReference type="EC" id="2.7.4.22" evidence="3"/>
<dbReference type="EMBL" id="JAGVWC010000006">
    <property type="protein sequence ID" value="MBS3061081.1"/>
    <property type="molecule type" value="Genomic_DNA"/>
</dbReference>
<proteinExistence type="inferred from homology"/>
<evidence type="ECO:0000256" key="5">
    <source>
        <dbReference type="ARBA" id="ARBA00022679"/>
    </source>
</evidence>
<dbReference type="InterPro" id="IPR036393">
    <property type="entry name" value="AceGlu_kinase-like_sf"/>
</dbReference>
<evidence type="ECO:0000313" key="14">
    <source>
        <dbReference type="Proteomes" id="UP000675968"/>
    </source>
</evidence>
<comment type="caution">
    <text evidence="13">The sequence shown here is derived from an EMBL/GenBank/DDBJ whole genome shotgun (WGS) entry which is preliminary data.</text>
</comment>
<feature type="compositionally biased region" description="Acidic residues" evidence="11">
    <location>
        <begin position="243"/>
        <end position="256"/>
    </location>
</feature>
<dbReference type="InterPro" id="IPR001048">
    <property type="entry name" value="Asp/Glu/Uridylate_kinase"/>
</dbReference>
<keyword evidence="9" id="KW-0665">Pyrimidine biosynthesis</keyword>
<feature type="compositionally biased region" description="Basic and acidic residues" evidence="11">
    <location>
        <begin position="273"/>
        <end position="288"/>
    </location>
</feature>
<dbReference type="AlphaFoldDB" id="A0A8T4L2U6"/>
<evidence type="ECO:0000256" key="11">
    <source>
        <dbReference type="SAM" id="MobiDB-lite"/>
    </source>
</evidence>
<evidence type="ECO:0000256" key="10">
    <source>
        <dbReference type="ARBA" id="ARBA00032092"/>
    </source>
</evidence>
<evidence type="ECO:0000256" key="1">
    <source>
        <dbReference type="ARBA" id="ARBA00004791"/>
    </source>
</evidence>
<dbReference type="GO" id="GO:0033862">
    <property type="term" value="F:UMP kinase activity"/>
    <property type="evidence" value="ECO:0007669"/>
    <property type="project" value="UniProtKB-EC"/>
</dbReference>
<evidence type="ECO:0000256" key="8">
    <source>
        <dbReference type="ARBA" id="ARBA00022840"/>
    </source>
</evidence>
<comment type="pathway">
    <text evidence="1">Pyrimidine metabolism; CTP biosynthesis via de novo pathway; UDP from UMP (UMPK route): step 1/1.</text>
</comment>
<dbReference type="Proteomes" id="UP000675968">
    <property type="component" value="Unassembled WGS sequence"/>
</dbReference>
<dbReference type="Pfam" id="PF00696">
    <property type="entry name" value="AA_kinase"/>
    <property type="match status" value="1"/>
</dbReference>
<keyword evidence="6" id="KW-0547">Nucleotide-binding</keyword>
<keyword evidence="8" id="KW-0067">ATP-binding</keyword>
<dbReference type="NCBIfam" id="TIGR02076">
    <property type="entry name" value="pyrH_arch"/>
    <property type="match status" value="1"/>
</dbReference>
<dbReference type="GO" id="GO:0006225">
    <property type="term" value="P:UDP biosynthetic process"/>
    <property type="evidence" value="ECO:0007669"/>
    <property type="project" value="TreeGrafter"/>
</dbReference>
<dbReference type="GO" id="GO:0005524">
    <property type="term" value="F:ATP binding"/>
    <property type="evidence" value="ECO:0007669"/>
    <property type="project" value="UniProtKB-KW"/>
</dbReference>
<keyword evidence="4" id="KW-0963">Cytoplasm</keyword>
<evidence type="ECO:0000256" key="2">
    <source>
        <dbReference type="ARBA" id="ARBA00007614"/>
    </source>
</evidence>
<reference evidence="13" key="1">
    <citation type="submission" date="2021-03" db="EMBL/GenBank/DDBJ databases">
        <authorList>
            <person name="Jaffe A."/>
        </authorList>
    </citation>
    <scope>NUCLEOTIDE SEQUENCE</scope>
    <source>
        <strain evidence="13">RIFCSPLOWO2_01_FULL_AR10_48_17</strain>
    </source>
</reference>
<name>A0A8T4L2U6_9ARCH</name>
<keyword evidence="7 13" id="KW-0418">Kinase</keyword>
<feature type="region of interest" description="Disordered" evidence="11">
    <location>
        <begin position="241"/>
        <end position="288"/>
    </location>
</feature>